<comment type="caution">
    <text evidence="8">The sequence shown here is derived from an EMBL/GenBank/DDBJ whole genome shotgun (WGS) entry which is preliminary data.</text>
</comment>
<dbReference type="STRING" id="1317117.ATO7_13768"/>
<keyword evidence="3 6" id="KW-0479">Metal-binding</keyword>
<dbReference type="RefSeq" id="WP_206044930.1">
    <property type="nucleotide sequence ID" value="NZ_AQQV01000003.1"/>
</dbReference>
<evidence type="ECO:0000256" key="2">
    <source>
        <dbReference type="ARBA" id="ARBA00022617"/>
    </source>
</evidence>
<dbReference type="GO" id="GO:0009055">
    <property type="term" value="F:electron transfer activity"/>
    <property type="evidence" value="ECO:0007669"/>
    <property type="project" value="InterPro"/>
</dbReference>
<evidence type="ECO:0000256" key="3">
    <source>
        <dbReference type="ARBA" id="ARBA00022723"/>
    </source>
</evidence>
<keyword evidence="5 6" id="KW-0408">Iron</keyword>
<protein>
    <submittedName>
        <fullName evidence="8">Cytochrome c-type protein</fullName>
    </submittedName>
</protein>
<dbReference type="EMBL" id="AQQV01000003">
    <property type="protein sequence ID" value="ORE86369.1"/>
    <property type="molecule type" value="Genomic_DNA"/>
</dbReference>
<dbReference type="GO" id="GO:0005506">
    <property type="term" value="F:iron ion binding"/>
    <property type="evidence" value="ECO:0007669"/>
    <property type="project" value="InterPro"/>
</dbReference>
<proteinExistence type="predicted"/>
<keyword evidence="1" id="KW-0813">Transport</keyword>
<evidence type="ECO:0000259" key="7">
    <source>
        <dbReference type="PROSITE" id="PS51007"/>
    </source>
</evidence>
<evidence type="ECO:0000256" key="5">
    <source>
        <dbReference type="ARBA" id="ARBA00023004"/>
    </source>
</evidence>
<evidence type="ECO:0000256" key="4">
    <source>
        <dbReference type="ARBA" id="ARBA00022982"/>
    </source>
</evidence>
<accession>A0A1Y1SCJ6</accession>
<dbReference type="GO" id="GO:0020037">
    <property type="term" value="F:heme binding"/>
    <property type="evidence" value="ECO:0007669"/>
    <property type="project" value="InterPro"/>
</dbReference>
<gene>
    <name evidence="8" type="ORF">ATO7_13768</name>
</gene>
<evidence type="ECO:0000313" key="9">
    <source>
        <dbReference type="Proteomes" id="UP000192342"/>
    </source>
</evidence>
<evidence type="ECO:0000256" key="1">
    <source>
        <dbReference type="ARBA" id="ARBA00022448"/>
    </source>
</evidence>
<dbReference type="InterPro" id="IPR036909">
    <property type="entry name" value="Cyt_c-like_dom_sf"/>
</dbReference>
<dbReference type="SUPFAM" id="SSF46626">
    <property type="entry name" value="Cytochrome c"/>
    <property type="match status" value="1"/>
</dbReference>
<dbReference type="Gene3D" id="1.10.760.10">
    <property type="entry name" value="Cytochrome c-like domain"/>
    <property type="match status" value="1"/>
</dbReference>
<dbReference type="AlphaFoldDB" id="A0A1Y1SCJ6"/>
<dbReference type="PRINTS" id="PR00607">
    <property type="entry name" value="CYTCHROMECIE"/>
</dbReference>
<dbReference type="Proteomes" id="UP000192342">
    <property type="component" value="Unassembled WGS sequence"/>
</dbReference>
<dbReference type="Pfam" id="PF13442">
    <property type="entry name" value="Cytochrome_CBB3"/>
    <property type="match status" value="1"/>
</dbReference>
<dbReference type="PANTHER" id="PTHR40942">
    <property type="match status" value="1"/>
</dbReference>
<keyword evidence="4" id="KW-0249">Electron transport</keyword>
<evidence type="ECO:0000256" key="6">
    <source>
        <dbReference type="PROSITE-ProRule" id="PRU00433"/>
    </source>
</evidence>
<keyword evidence="2 6" id="KW-0349">Heme</keyword>
<dbReference type="InterPro" id="IPR002323">
    <property type="entry name" value="Cyt_CIE"/>
</dbReference>
<keyword evidence="9" id="KW-1185">Reference proteome</keyword>
<sequence>MTLYNRSCISCHASGSAGAPRTGDATAWAARIDQGREMLLKRTKSGWIGMPPMGMCTDCTDEQFIDLIEYMAQSKITKP</sequence>
<dbReference type="InterPro" id="IPR009056">
    <property type="entry name" value="Cyt_c-like_dom"/>
</dbReference>
<reference evidence="8 9" key="1">
    <citation type="submission" date="2013-04" db="EMBL/GenBank/DDBJ databases">
        <title>Oceanococcus atlanticus 22II-S10r2 Genome Sequencing.</title>
        <authorList>
            <person name="Lai Q."/>
            <person name="Li G."/>
            <person name="Shao Z."/>
        </authorList>
    </citation>
    <scope>NUCLEOTIDE SEQUENCE [LARGE SCALE GENOMIC DNA]</scope>
    <source>
        <strain evidence="8 9">22II-S10r2</strain>
    </source>
</reference>
<dbReference type="PROSITE" id="PS51007">
    <property type="entry name" value="CYTC"/>
    <property type="match status" value="1"/>
</dbReference>
<feature type="domain" description="Cytochrome c" evidence="7">
    <location>
        <begin position="1"/>
        <end position="75"/>
    </location>
</feature>
<evidence type="ECO:0000313" key="8">
    <source>
        <dbReference type="EMBL" id="ORE86369.1"/>
    </source>
</evidence>
<organism evidence="8 9">
    <name type="scientific">Oceanococcus atlanticus</name>
    <dbReference type="NCBI Taxonomy" id="1317117"/>
    <lineage>
        <taxon>Bacteria</taxon>
        <taxon>Pseudomonadati</taxon>
        <taxon>Pseudomonadota</taxon>
        <taxon>Gammaproteobacteria</taxon>
        <taxon>Chromatiales</taxon>
        <taxon>Oceanococcaceae</taxon>
        <taxon>Oceanococcus</taxon>
    </lineage>
</organism>
<name>A0A1Y1SCJ6_9GAMM</name>
<dbReference type="PANTHER" id="PTHR40942:SF4">
    <property type="entry name" value="CYTOCHROME C5"/>
    <property type="match status" value="1"/>
</dbReference>